<keyword evidence="2" id="KW-1185">Reference proteome</keyword>
<accession>A0ACD4RI65</accession>
<evidence type="ECO:0000313" key="1">
    <source>
        <dbReference type="EMBL" id="WHZ60164.1"/>
    </source>
</evidence>
<organism evidence="1 2">
    <name type="scientific">Metabacillus hrfriensis</name>
    <dbReference type="NCBI Taxonomy" id="3048891"/>
    <lineage>
        <taxon>Bacteria</taxon>
        <taxon>Bacillati</taxon>
        <taxon>Bacillota</taxon>
        <taxon>Bacilli</taxon>
        <taxon>Bacillales</taxon>
        <taxon>Bacillaceae</taxon>
        <taxon>Metabacillus</taxon>
    </lineage>
</organism>
<sequence>MIYEKQLEEDLFQWKKKLLRKSSMLERVSKKTQTKINEHIPEKVHAIITESIKKMVQATLAGSNLTTNEKKLEGLSLEEKEKKVRQTIGTFQKTAAVEGAGTGAGGILGSAADFPLLLGIKMKCLFEIATLYGFDPKQYEERLFLLYVFQLAYSSDEHRRNTFELIESWDKRKNELKEIDWQTFQQEYRDHIDLVKLLQIMPGIGAVVGGVANYHLVRHLGETAMNCYRLRIMNK</sequence>
<name>A0ACD4RI65_9BACI</name>
<gene>
    <name evidence="1" type="ORF">QLQ22_05105</name>
</gene>
<dbReference type="Proteomes" id="UP001226091">
    <property type="component" value="Chromosome"/>
</dbReference>
<protein>
    <submittedName>
        <fullName evidence="1">EcsC family protein</fullName>
    </submittedName>
</protein>
<proteinExistence type="predicted"/>
<reference evidence="2" key="1">
    <citation type="journal article" date="2025" name="Aquaculture">
        <title>Assessment of the bioflocculant production and safety properties of Metabacillus hrfriensis sp. nov. based on phenotypic and whole-genome sequencing analysis.</title>
        <authorList>
            <person name="Zhang R."/>
            <person name="Zhao Z."/>
            <person name="Luo L."/>
            <person name="Wang S."/>
            <person name="Guo K."/>
            <person name="Xu W."/>
        </authorList>
    </citation>
    <scope>NUCLEOTIDE SEQUENCE [LARGE SCALE GENOMIC DNA]</scope>
    <source>
        <strain evidence="2">CT-WN-B3</strain>
    </source>
</reference>
<evidence type="ECO:0000313" key="2">
    <source>
        <dbReference type="Proteomes" id="UP001226091"/>
    </source>
</evidence>
<dbReference type="EMBL" id="CP126116">
    <property type="protein sequence ID" value="WHZ60164.1"/>
    <property type="molecule type" value="Genomic_DNA"/>
</dbReference>